<proteinExistence type="predicted"/>
<dbReference type="InterPro" id="IPR013783">
    <property type="entry name" value="Ig-like_fold"/>
</dbReference>
<dbReference type="InterPro" id="IPR010221">
    <property type="entry name" value="VCBS_dom"/>
</dbReference>
<dbReference type="NCBIfam" id="NF033682">
    <property type="entry name" value="retention_LapA"/>
    <property type="match status" value="1"/>
</dbReference>
<protein>
    <submittedName>
        <fullName evidence="1">Uncharacterized protein</fullName>
    </submittedName>
</protein>
<organism evidence="1 2">
    <name type="scientific">Gallaecimonas xiamenensis 3-C-1</name>
    <dbReference type="NCBI Taxonomy" id="745411"/>
    <lineage>
        <taxon>Bacteria</taxon>
        <taxon>Pseudomonadati</taxon>
        <taxon>Pseudomonadota</taxon>
        <taxon>Gammaproteobacteria</taxon>
        <taxon>Enterobacterales</taxon>
        <taxon>Gallaecimonadaceae</taxon>
        <taxon>Gallaecimonas</taxon>
    </lineage>
</organism>
<accession>K2JRI0</accession>
<dbReference type="OrthoDB" id="5192166at2"/>
<dbReference type="Pfam" id="PF17963">
    <property type="entry name" value="Big_9"/>
    <property type="match status" value="3"/>
</dbReference>
<dbReference type="AlphaFoldDB" id="K2JRI0"/>
<dbReference type="Gene3D" id="2.60.40.10">
    <property type="entry name" value="Immunoglobulins"/>
    <property type="match status" value="1"/>
</dbReference>
<evidence type="ECO:0000313" key="1">
    <source>
        <dbReference type="EMBL" id="EKE67775.1"/>
    </source>
</evidence>
<feature type="non-terminal residue" evidence="1">
    <location>
        <position position="966"/>
    </location>
</feature>
<keyword evidence="2" id="KW-1185">Reference proteome</keyword>
<reference evidence="1 2" key="1">
    <citation type="journal article" date="2012" name="J. Bacteriol.">
        <title>Genome Sequence of Gallaecimonas xiamenensis Type Strain 3-C-1.</title>
        <authorList>
            <person name="Lai Q."/>
            <person name="Wang L."/>
            <person name="Wang W."/>
            <person name="Shao Z."/>
        </authorList>
    </citation>
    <scope>NUCLEOTIDE SEQUENCE [LARGE SCALE GENOMIC DNA]</scope>
    <source>
        <strain evidence="1 2">3-C-1</strain>
    </source>
</reference>
<dbReference type="eggNOG" id="COG2911">
    <property type="taxonomic scope" value="Bacteria"/>
</dbReference>
<dbReference type="NCBIfam" id="TIGR01965">
    <property type="entry name" value="VCBS_repeat"/>
    <property type="match status" value="2"/>
</dbReference>
<dbReference type="RefSeq" id="WP_008486645.1">
    <property type="nucleotide sequence ID" value="NZ_AMRI01000037.1"/>
</dbReference>
<dbReference type="eggNOG" id="COG2304">
    <property type="taxonomic scope" value="Bacteria"/>
</dbReference>
<evidence type="ECO:0000313" key="2">
    <source>
        <dbReference type="Proteomes" id="UP000006755"/>
    </source>
</evidence>
<comment type="caution">
    <text evidence="1">The sequence shown here is derived from an EMBL/GenBank/DDBJ whole genome shotgun (WGS) entry which is preliminary data.</text>
</comment>
<dbReference type="EMBL" id="AMRI01000037">
    <property type="protein sequence ID" value="EKE67775.1"/>
    <property type="molecule type" value="Genomic_DNA"/>
</dbReference>
<dbReference type="Gene3D" id="2.60.40.2810">
    <property type="match status" value="1"/>
</dbReference>
<sequence length="966" mass="98260">MQVLTVKVSGILTQVEGAIWVETEEGARLRLMAGDRVEAGQQLHLADGAQMTLQQDDGAELAYASSPDLGATVAAQTAEMPTASDASEQALLQQAILQGLDPTQIFEASAAGAAPAAGAGVGDEGDAGYVAVSRTGGETLAEAGYDTLGTPGDTGPVPAEFDQLILEDDNNPPSAQPDQALLQEDVITTVSGSLLANDSDADGDLLAVTQVNGSAVTTVSGQFGVLTWSADGGFSYQLDNDLAQSMAQGETVSETFSYQISDGRGGFSTSTLTVTILGSNDAPTATANLNAVAEDGPLSSSGNLIGDDNGFGVDSDPDNGAQLSVSAVNGSNDQQVQGAFGTLVWNSDGSYSYNLDNSLAEVQGLSAGEFLTETFSYTLTDEFGATSIATLTITINGTDDGVTIDGLALAGGELSLDEANLATGSNPDAAELVKGGSFDISAPDGLGDLTINGVTVIANGQYLGGTIQVIGQFGVLTITGFEGGQLQYSYELTSAADHSQGAVQDQFLVVLTDEDGSSANASLDVNILNDVPDVTLGGQEEVAELQSINGSWSLEAGADGAQLQVVFGGQGYALGQSIDTGFGTLTVFADGTWTFAANGNLDNSSQVALSFALQATDSDGDLASDSHVIRITDGANPTDADDLHLAVEEAQIEDGASGDLFFTAGSDTLSNFHFMEPDSINIDVNGDNLADMTWEMSADGQTLTGYVGGQAAIVLNLSWSDIASGAMGNVTVTAQLLAAFPHPDGQGSNSIEVSGIVVGSDVDGDNVNGSVTVTIVDDVPMAVDDQTSQGAEDAPVLYNVLANDTLGADGATLTDAVVSSGLGSVQFNADGTVTYTPAAGEEGTVVINYTLTDGDGDTDQATLTIQLGPDSTPTLSAQDAVLDETGGLDSVNRSFTANYGNDSAGTVTLSAAGATWNAATQTLSADNGDWQIVVNNDGTYTVTQLQVMSHPDSGNPNDAIDVEVTM</sequence>
<name>K2JRI0_9GAMM</name>
<dbReference type="InterPro" id="IPR047777">
    <property type="entry name" value="LapA-like_RM"/>
</dbReference>
<gene>
    <name evidence="1" type="ORF">B3C1_18201</name>
</gene>
<dbReference type="STRING" id="745411.B3C1_18201"/>
<dbReference type="Proteomes" id="UP000006755">
    <property type="component" value="Unassembled WGS sequence"/>
</dbReference>